<organism evidence="1 2">
    <name type="scientific">Catharanthus roseus</name>
    <name type="common">Madagascar periwinkle</name>
    <name type="synonym">Vinca rosea</name>
    <dbReference type="NCBI Taxonomy" id="4058"/>
    <lineage>
        <taxon>Eukaryota</taxon>
        <taxon>Viridiplantae</taxon>
        <taxon>Streptophyta</taxon>
        <taxon>Embryophyta</taxon>
        <taxon>Tracheophyta</taxon>
        <taxon>Spermatophyta</taxon>
        <taxon>Magnoliopsida</taxon>
        <taxon>eudicotyledons</taxon>
        <taxon>Gunneridae</taxon>
        <taxon>Pentapetalae</taxon>
        <taxon>asterids</taxon>
        <taxon>lamiids</taxon>
        <taxon>Gentianales</taxon>
        <taxon>Apocynaceae</taxon>
        <taxon>Rauvolfioideae</taxon>
        <taxon>Vinceae</taxon>
        <taxon>Catharanthinae</taxon>
        <taxon>Catharanthus</taxon>
    </lineage>
</organism>
<evidence type="ECO:0000313" key="2">
    <source>
        <dbReference type="Proteomes" id="UP001060085"/>
    </source>
</evidence>
<reference evidence="2" key="1">
    <citation type="journal article" date="2023" name="Nat. Plants">
        <title>Single-cell RNA sequencing provides a high-resolution roadmap for understanding the multicellular compartmentation of specialized metabolism.</title>
        <authorList>
            <person name="Sun S."/>
            <person name="Shen X."/>
            <person name="Li Y."/>
            <person name="Li Y."/>
            <person name="Wang S."/>
            <person name="Li R."/>
            <person name="Zhang H."/>
            <person name="Shen G."/>
            <person name="Guo B."/>
            <person name="Wei J."/>
            <person name="Xu J."/>
            <person name="St-Pierre B."/>
            <person name="Chen S."/>
            <person name="Sun C."/>
        </authorList>
    </citation>
    <scope>NUCLEOTIDE SEQUENCE [LARGE SCALE GENOMIC DNA]</scope>
</reference>
<dbReference type="Proteomes" id="UP001060085">
    <property type="component" value="Linkage Group LG02"/>
</dbReference>
<dbReference type="EMBL" id="CM044702">
    <property type="protein sequence ID" value="KAI5677248.1"/>
    <property type="molecule type" value="Genomic_DNA"/>
</dbReference>
<comment type="caution">
    <text evidence="1">The sequence shown here is derived from an EMBL/GenBank/DDBJ whole genome shotgun (WGS) entry which is preliminary data.</text>
</comment>
<protein>
    <submittedName>
        <fullName evidence="1">Uncharacterized protein</fullName>
    </submittedName>
</protein>
<gene>
    <name evidence="1" type="ORF">M9H77_08198</name>
</gene>
<sequence>MRAKYGDSILILANPNSIRVFDSYTWIYILKVMEEVDSEIVVQDSWNGLLIRSLVQAQTFICEYWSLWGHFSISLLGNPEPYTAGGAQCSSIGESHMGFTIALGPTGCNSLAEATGILYGLKLVRSLGFSDIQVQSDSLLLDQLLIGKARTTWALDRLIQEILQSLPSSLVTQLHAQIIQVYREANQVADALTNFGCDLKGEVIFHSLDQLSPQICEACILDSTGRLICRRPIT</sequence>
<accession>A0ACC0BXI1</accession>
<name>A0ACC0BXI1_CATRO</name>
<evidence type="ECO:0000313" key="1">
    <source>
        <dbReference type="EMBL" id="KAI5677248.1"/>
    </source>
</evidence>
<proteinExistence type="predicted"/>
<keyword evidence="2" id="KW-1185">Reference proteome</keyword>